<keyword evidence="2" id="KW-1185">Reference proteome</keyword>
<protein>
    <submittedName>
        <fullName evidence="1">Uncharacterized protein</fullName>
    </submittedName>
</protein>
<gene>
    <name evidence="1" type="ORF">NUH88_15385</name>
</gene>
<dbReference type="RefSeq" id="WP_257767285.1">
    <property type="nucleotide sequence ID" value="NZ_CP102480.1"/>
</dbReference>
<dbReference type="EMBL" id="CP102480">
    <property type="protein sequence ID" value="UUX48783.1"/>
    <property type="molecule type" value="Genomic_DNA"/>
</dbReference>
<accession>A0A9J7ANL2</accession>
<sequence length="388" mass="43087">MLLVTAVDGPATADTGSVARYEATAFNQPNPTPADLAKINWEVRVDGVRVMRAIEKGPLLEVPVKAEYAGRDLLVMPFANSPTERVSKTTRVAGEQQRIDAPAEVALRIDGQRHYARLNDGAEFYVGSDVSYGQRRGLMNTTPGTDLYAPENYHEQFGFWADVITPTAMCESKGSFHCLNTYDRAAFTFGFYQEAAHVAGENFILQLRRFLLLPEARFYFPDLTLSGGHVAQKTADGITILEDSNSSQGLMDYLNPDPDAVGEQEAKVAAKFVHWAENSEDNRANQVAFAVEQQRQKFFSYAGEYDLDGAEDSVCIVIADIRHQGRAKNTVIQPAVRADDPLNALLEIGADKYPERIKTLRSEIERMTEEGILGHHSYSLVNRDFVLD</sequence>
<evidence type="ECO:0000313" key="2">
    <source>
        <dbReference type="Proteomes" id="UP001060336"/>
    </source>
</evidence>
<evidence type="ECO:0000313" key="1">
    <source>
        <dbReference type="EMBL" id="UUX48783.1"/>
    </source>
</evidence>
<organism evidence="1 2">
    <name type="scientific">Nisaea acidiphila</name>
    <dbReference type="NCBI Taxonomy" id="1862145"/>
    <lineage>
        <taxon>Bacteria</taxon>
        <taxon>Pseudomonadati</taxon>
        <taxon>Pseudomonadota</taxon>
        <taxon>Alphaproteobacteria</taxon>
        <taxon>Rhodospirillales</taxon>
        <taxon>Thalassobaculaceae</taxon>
        <taxon>Nisaea</taxon>
    </lineage>
</organism>
<name>A0A9J7ANL2_9PROT</name>
<dbReference type="AlphaFoldDB" id="A0A9J7ANL2"/>
<reference evidence="1" key="1">
    <citation type="submission" date="2022-08" db="EMBL/GenBank/DDBJ databases">
        <title>Nisaea acidiphila sp. nov., isolated from a marine algal debris and emended description of the genus Nisaea Urios et al. 2008.</title>
        <authorList>
            <person name="Kwon K."/>
        </authorList>
    </citation>
    <scope>NUCLEOTIDE SEQUENCE</scope>
    <source>
        <strain evidence="1">MEBiC11861</strain>
    </source>
</reference>
<proteinExistence type="predicted"/>
<dbReference type="Proteomes" id="UP001060336">
    <property type="component" value="Chromosome"/>
</dbReference>
<dbReference type="KEGG" id="naci:NUH88_15385"/>